<keyword evidence="6" id="KW-0408">Iron</keyword>
<evidence type="ECO:0000256" key="2">
    <source>
        <dbReference type="ARBA" id="ARBA00022485"/>
    </source>
</evidence>
<proteinExistence type="predicted"/>
<dbReference type="AlphaFoldDB" id="A0A381DLJ1"/>
<name>A0A381DLJ1_9BACT</name>
<dbReference type="Pfam" id="PF12838">
    <property type="entry name" value="Fer4_7"/>
    <property type="match status" value="2"/>
</dbReference>
<accession>A0A381DLJ1</accession>
<feature type="domain" description="4Fe-4S ferredoxin-type" evidence="8">
    <location>
        <begin position="172"/>
        <end position="203"/>
    </location>
</feature>
<evidence type="ECO:0000256" key="3">
    <source>
        <dbReference type="ARBA" id="ARBA00022723"/>
    </source>
</evidence>
<sequence>MQRREALKKGFKIASLLLCGGFIWSVGAKGDSKVFLRPPGALKEQNFISKCIKCGLCVKACPYNTLKLASINHSAAIGTPFFMPRNIPCYMCEDIPCAEICPTGALDINLLKTNGKLDIKKSKMGVAIVDDKTCVAYWGIQCDICYRACPVMDKALFLDYKHNERTSKHAFLLPVIDSTYCTGCGKCERACITKKASISVIPREFVIGKSNDNYVKGWIEGADKKLKDADTKIYLDKKETLDYLNSENLQ</sequence>
<evidence type="ECO:0000256" key="1">
    <source>
        <dbReference type="ARBA" id="ARBA00022448"/>
    </source>
</evidence>
<dbReference type="InterPro" id="IPR017896">
    <property type="entry name" value="4Fe4S_Fe-S-bd"/>
</dbReference>
<dbReference type="Gene3D" id="3.30.70.20">
    <property type="match status" value="2"/>
</dbReference>
<dbReference type="InterPro" id="IPR050157">
    <property type="entry name" value="PSI_iron-sulfur_center"/>
</dbReference>
<dbReference type="OrthoDB" id="9808559at2"/>
<keyword evidence="4" id="KW-0677">Repeat</keyword>
<reference evidence="9 10" key="1">
    <citation type="submission" date="2018-06" db="EMBL/GenBank/DDBJ databases">
        <authorList>
            <consortium name="Pathogen Informatics"/>
            <person name="Doyle S."/>
        </authorList>
    </citation>
    <scope>NUCLEOTIDE SEQUENCE [LARGE SCALE GENOMIC DNA]</scope>
    <source>
        <strain evidence="9 10">NCTC12475</strain>
    </source>
</reference>
<dbReference type="NCBIfam" id="TIGR00397">
    <property type="entry name" value="mauM_napG"/>
    <property type="match status" value="1"/>
</dbReference>
<dbReference type="SUPFAM" id="SSF54862">
    <property type="entry name" value="4Fe-4S ferredoxins"/>
    <property type="match status" value="1"/>
</dbReference>
<keyword evidence="3" id="KW-0479">Metal-binding</keyword>
<keyword evidence="7" id="KW-0411">Iron-sulfur</keyword>
<feature type="domain" description="4Fe-4S ferredoxin-type" evidence="8">
    <location>
        <begin position="41"/>
        <end position="71"/>
    </location>
</feature>
<evidence type="ECO:0000256" key="7">
    <source>
        <dbReference type="ARBA" id="ARBA00023014"/>
    </source>
</evidence>
<dbReference type="PANTHER" id="PTHR24960">
    <property type="entry name" value="PHOTOSYSTEM I IRON-SULFUR CENTER-RELATED"/>
    <property type="match status" value="1"/>
</dbReference>
<evidence type="ECO:0000256" key="4">
    <source>
        <dbReference type="ARBA" id="ARBA00022737"/>
    </source>
</evidence>
<dbReference type="GO" id="GO:0046872">
    <property type="term" value="F:metal ion binding"/>
    <property type="evidence" value="ECO:0007669"/>
    <property type="project" value="UniProtKB-KW"/>
</dbReference>
<keyword evidence="5" id="KW-0249">Electron transport</keyword>
<dbReference type="InterPro" id="IPR004494">
    <property type="entry name" value="MauM_NapG"/>
</dbReference>
<dbReference type="CDD" id="cd16373">
    <property type="entry name" value="DMSOR_beta_like"/>
    <property type="match status" value="1"/>
</dbReference>
<evidence type="ECO:0000313" key="9">
    <source>
        <dbReference type="EMBL" id="SUX11437.1"/>
    </source>
</evidence>
<protein>
    <submittedName>
        <fullName evidence="9">Quinol dehydrogenase periplasmic component</fullName>
    </submittedName>
</protein>
<keyword evidence="1" id="KW-0813">Transport</keyword>
<keyword evidence="10" id="KW-1185">Reference proteome</keyword>
<dbReference type="GeneID" id="93090302"/>
<dbReference type="RefSeq" id="WP_089182166.1">
    <property type="nucleotide sequence ID" value="NZ_CP043427.1"/>
</dbReference>
<dbReference type="NCBIfam" id="NF007012">
    <property type="entry name" value="PRK09476.1"/>
    <property type="match status" value="1"/>
</dbReference>
<dbReference type="Proteomes" id="UP000254920">
    <property type="component" value="Unassembled WGS sequence"/>
</dbReference>
<organism evidence="9 10">
    <name type="scientific">Campylobacter sputorum subsp. sputorum</name>
    <dbReference type="NCBI Taxonomy" id="32024"/>
    <lineage>
        <taxon>Bacteria</taxon>
        <taxon>Pseudomonadati</taxon>
        <taxon>Campylobacterota</taxon>
        <taxon>Epsilonproteobacteria</taxon>
        <taxon>Campylobacterales</taxon>
        <taxon>Campylobacteraceae</taxon>
        <taxon>Campylobacter</taxon>
    </lineage>
</organism>
<feature type="domain" description="4Fe-4S ferredoxin-type" evidence="8">
    <location>
        <begin position="78"/>
        <end position="111"/>
    </location>
</feature>
<dbReference type="EMBL" id="UFVD01000001">
    <property type="protein sequence ID" value="SUX11437.1"/>
    <property type="molecule type" value="Genomic_DNA"/>
</dbReference>
<dbReference type="PROSITE" id="PS00198">
    <property type="entry name" value="4FE4S_FER_1"/>
    <property type="match status" value="1"/>
</dbReference>
<dbReference type="PROSITE" id="PS51379">
    <property type="entry name" value="4FE4S_FER_2"/>
    <property type="match status" value="3"/>
</dbReference>
<dbReference type="PANTHER" id="PTHR24960:SF79">
    <property type="entry name" value="PHOTOSYSTEM I IRON-SULFUR CENTER"/>
    <property type="match status" value="1"/>
</dbReference>
<evidence type="ECO:0000259" key="8">
    <source>
        <dbReference type="PROSITE" id="PS51379"/>
    </source>
</evidence>
<dbReference type="GO" id="GO:0051539">
    <property type="term" value="F:4 iron, 4 sulfur cluster binding"/>
    <property type="evidence" value="ECO:0007669"/>
    <property type="project" value="UniProtKB-KW"/>
</dbReference>
<dbReference type="STRING" id="32024.GCA_000788295_00803"/>
<gene>
    <name evidence="9" type="primary">napG</name>
    <name evidence="9" type="ORF">NCTC12475_01662</name>
</gene>
<evidence type="ECO:0000256" key="6">
    <source>
        <dbReference type="ARBA" id="ARBA00023004"/>
    </source>
</evidence>
<dbReference type="InterPro" id="IPR017900">
    <property type="entry name" value="4Fe4S_Fe_S_CS"/>
</dbReference>
<keyword evidence="2" id="KW-0004">4Fe-4S</keyword>
<evidence type="ECO:0000256" key="5">
    <source>
        <dbReference type="ARBA" id="ARBA00022982"/>
    </source>
</evidence>
<evidence type="ECO:0000313" key="10">
    <source>
        <dbReference type="Proteomes" id="UP000254920"/>
    </source>
</evidence>